<dbReference type="SUPFAM" id="SSF51556">
    <property type="entry name" value="Metallo-dependent hydrolases"/>
    <property type="match status" value="1"/>
</dbReference>
<dbReference type="RefSeq" id="WP_039695054.1">
    <property type="nucleotide sequence ID" value="NZ_JBCOWE010000001.1"/>
</dbReference>
<keyword evidence="3" id="KW-0378">Hydrolase</keyword>
<proteinExistence type="predicted"/>
<feature type="domain" description="Amidohydrolase-related" evidence="2">
    <location>
        <begin position="97"/>
        <end position="343"/>
    </location>
</feature>
<keyword evidence="1" id="KW-0456">Lyase</keyword>
<dbReference type="InterPro" id="IPR032466">
    <property type="entry name" value="Metal_Hydrolase"/>
</dbReference>
<dbReference type="EMBL" id="CCBC010000202">
    <property type="protein sequence ID" value="CDO18683.1"/>
    <property type="molecule type" value="Genomic_DNA"/>
</dbReference>
<gene>
    <name evidence="3" type="ORF">BN963_SGAL_01888</name>
</gene>
<reference evidence="3 4" key="2">
    <citation type="submission" date="2014-05" db="EMBL/GenBank/DDBJ databases">
        <title>Genome sequence of Streptococcus gallolyticus.</title>
        <authorList>
            <person name="Del Campo R."/>
        </authorList>
    </citation>
    <scope>NUCLEOTIDE SEQUENCE [LARGE SCALE GENOMIC DNA]</scope>
    <source>
        <strain evidence="3 4">LMG17956</strain>
    </source>
</reference>
<dbReference type="AlphaFoldDB" id="A0A060RL53"/>
<dbReference type="Gene3D" id="3.20.20.140">
    <property type="entry name" value="Metal-dependent hydrolases"/>
    <property type="match status" value="1"/>
</dbReference>
<dbReference type="GO" id="GO:0016787">
    <property type="term" value="F:hydrolase activity"/>
    <property type="evidence" value="ECO:0007669"/>
    <property type="project" value="UniProtKB-KW"/>
</dbReference>
<sequence length="346" mass="39699">MIIDSNLYWFDEDIFESEEKMEAFLASAPKQYDTKVQAGVLPDGRQQIIIERPKGFENLNYVQGEYKLETMLADMDLAGVDKAVLKIPGCQEWLTLEQCKAFNDGMYDYMKRSQGRLVPLAVLPPYGSKAVFAEMKRCFEELGFTGVQLVAHYGNYYLDNDLFATFFEELNKYQATVYVHHTPVPTQYDALYEYTNVRRSYGRCVDQTTAICRELYSGFFEKYPQLTFVHSMLGGAFFGLKNVLMPHKPSKADTVQRFGGDDKHIEEHFAENIYFEMSHAQPWGKDALEYAVQVLGADHIIFGSSYPVRQEWLTKGADFVNNLDLTAEEKDLILGGNAQRLYHIND</sequence>
<protein>
    <submittedName>
        <fullName evidence="3">Putative metal-dependent hydrolase</fullName>
    </submittedName>
</protein>
<evidence type="ECO:0000256" key="1">
    <source>
        <dbReference type="ARBA" id="ARBA00023239"/>
    </source>
</evidence>
<evidence type="ECO:0000313" key="3">
    <source>
        <dbReference type="EMBL" id="CDO18683.1"/>
    </source>
</evidence>
<organism evidence="3 4">
    <name type="scientific">Streptococcus gallolyticus</name>
    <dbReference type="NCBI Taxonomy" id="315405"/>
    <lineage>
        <taxon>Bacteria</taxon>
        <taxon>Bacillati</taxon>
        <taxon>Bacillota</taxon>
        <taxon>Bacilli</taxon>
        <taxon>Lactobacillales</taxon>
        <taxon>Streptococcaceae</taxon>
        <taxon>Streptococcus</taxon>
    </lineage>
</organism>
<comment type="caution">
    <text evidence="3">The sequence shown here is derived from an EMBL/GenBank/DDBJ whole genome shotgun (WGS) entry which is preliminary data.</text>
</comment>
<dbReference type="InterPro" id="IPR006680">
    <property type="entry name" value="Amidohydro-rel"/>
</dbReference>
<dbReference type="GO" id="GO:0016831">
    <property type="term" value="F:carboxy-lyase activity"/>
    <property type="evidence" value="ECO:0007669"/>
    <property type="project" value="InterPro"/>
</dbReference>
<dbReference type="Pfam" id="PF04909">
    <property type="entry name" value="Amidohydro_2"/>
    <property type="match status" value="1"/>
</dbReference>
<dbReference type="GO" id="GO:0005829">
    <property type="term" value="C:cytosol"/>
    <property type="evidence" value="ECO:0007669"/>
    <property type="project" value="TreeGrafter"/>
</dbReference>
<dbReference type="PANTHER" id="PTHR21240">
    <property type="entry name" value="2-AMINO-3-CARBOXYLMUCONATE-6-SEMIALDEHYDE DECARBOXYLASE"/>
    <property type="match status" value="1"/>
</dbReference>
<dbReference type="PANTHER" id="PTHR21240:SF30">
    <property type="entry name" value="AMIDOHYDROLASE-RELATED DOMAIN-CONTAINING PROTEIN-RELATED"/>
    <property type="match status" value="1"/>
</dbReference>
<accession>A0A060RL53</accession>
<dbReference type="InterPro" id="IPR032465">
    <property type="entry name" value="ACMSD"/>
</dbReference>
<evidence type="ECO:0000259" key="2">
    <source>
        <dbReference type="Pfam" id="PF04909"/>
    </source>
</evidence>
<dbReference type="Proteomes" id="UP000027584">
    <property type="component" value="Unassembled WGS sequence"/>
</dbReference>
<evidence type="ECO:0000313" key="4">
    <source>
        <dbReference type="Proteomes" id="UP000027584"/>
    </source>
</evidence>
<name>A0A060RL53_9STRE</name>
<reference evidence="3 4" key="1">
    <citation type="submission" date="2014-02" db="EMBL/GenBank/DDBJ databases">
        <authorList>
            <person name="Manrique M."/>
        </authorList>
    </citation>
    <scope>NUCLEOTIDE SEQUENCE [LARGE SCALE GENOMIC DNA]</scope>
    <source>
        <strain evidence="3 4">LMG17956</strain>
    </source>
</reference>
<dbReference type="GO" id="GO:0019748">
    <property type="term" value="P:secondary metabolic process"/>
    <property type="evidence" value="ECO:0007669"/>
    <property type="project" value="TreeGrafter"/>
</dbReference>